<keyword evidence="2" id="KW-0802">TPR repeat</keyword>
<evidence type="ECO:0000313" key="5">
    <source>
        <dbReference type="Proteomes" id="UP001623592"/>
    </source>
</evidence>
<evidence type="ECO:0000256" key="2">
    <source>
        <dbReference type="PROSITE-ProRule" id="PRU00339"/>
    </source>
</evidence>
<dbReference type="Gene3D" id="1.25.40.10">
    <property type="entry name" value="Tetratricopeptide repeat domain"/>
    <property type="match status" value="1"/>
</dbReference>
<sequence>MQNPYEILGLNEGASQEEIKRAYRELAKKYHPDQYGNNPLRDLAEQKMREINEAYDYLTKNASGNTYSNNSNNNYENSSYAADYNSIRADINNGNVGSAESKLNSIKTRDAEWFYLMGNVCLRKGWYDRAYNYIQNAYNLNPSNPEYRSAYENLSRQNNSYRNPYNNRGYNDRDNSLCNLCISLWCAENICDCLGGGMGGC</sequence>
<comment type="caution">
    <text evidence="4">The sequence shown here is derived from an EMBL/GenBank/DDBJ whole genome shotgun (WGS) entry which is preliminary data.</text>
</comment>
<evidence type="ECO:0000259" key="3">
    <source>
        <dbReference type="PROSITE" id="PS50076"/>
    </source>
</evidence>
<proteinExistence type="predicted"/>
<protein>
    <submittedName>
        <fullName evidence="4">DnaJ domain-containing protein</fullName>
    </submittedName>
</protein>
<dbReference type="Proteomes" id="UP001623592">
    <property type="component" value="Unassembled WGS sequence"/>
</dbReference>
<accession>A0ABW8TDE1</accession>
<reference evidence="4 5" key="1">
    <citation type="submission" date="2024-11" db="EMBL/GenBank/DDBJ databases">
        <authorList>
            <person name="Heng Y.C."/>
            <person name="Lim A.C.H."/>
            <person name="Lee J.K.Y."/>
            <person name="Kittelmann S."/>
        </authorList>
    </citation>
    <scope>NUCLEOTIDE SEQUENCE [LARGE SCALE GENOMIC DNA]</scope>
    <source>
        <strain evidence="4 5">WILCCON 0114</strain>
    </source>
</reference>
<dbReference type="SMART" id="SM00271">
    <property type="entry name" value="DnaJ"/>
    <property type="match status" value="1"/>
</dbReference>
<feature type="repeat" description="TPR" evidence="2">
    <location>
        <begin position="111"/>
        <end position="144"/>
    </location>
</feature>
<dbReference type="PANTHER" id="PTHR24074">
    <property type="entry name" value="CO-CHAPERONE PROTEIN DJLA"/>
    <property type="match status" value="1"/>
</dbReference>
<keyword evidence="1" id="KW-0235">DNA replication</keyword>
<feature type="domain" description="J" evidence="3">
    <location>
        <begin position="3"/>
        <end position="79"/>
    </location>
</feature>
<dbReference type="PROSITE" id="PS50076">
    <property type="entry name" value="DNAJ_2"/>
    <property type="match status" value="1"/>
</dbReference>
<gene>
    <name evidence="4" type="ORF">ACJDT4_04535</name>
</gene>
<organism evidence="4 5">
    <name type="scientific">Clostridium neuense</name>
    <dbReference type="NCBI Taxonomy" id="1728934"/>
    <lineage>
        <taxon>Bacteria</taxon>
        <taxon>Bacillati</taxon>
        <taxon>Bacillota</taxon>
        <taxon>Clostridia</taxon>
        <taxon>Eubacteriales</taxon>
        <taxon>Clostridiaceae</taxon>
        <taxon>Clostridium</taxon>
    </lineage>
</organism>
<dbReference type="PRINTS" id="PR00625">
    <property type="entry name" value="JDOMAIN"/>
</dbReference>
<dbReference type="PROSITE" id="PS50005">
    <property type="entry name" value="TPR"/>
    <property type="match status" value="1"/>
</dbReference>
<dbReference type="InterPro" id="IPR011990">
    <property type="entry name" value="TPR-like_helical_dom_sf"/>
</dbReference>
<dbReference type="Pfam" id="PF00226">
    <property type="entry name" value="DnaJ"/>
    <property type="match status" value="1"/>
</dbReference>
<dbReference type="CDD" id="cd06257">
    <property type="entry name" value="DnaJ"/>
    <property type="match status" value="1"/>
</dbReference>
<evidence type="ECO:0000313" key="4">
    <source>
        <dbReference type="EMBL" id="MFL0249680.1"/>
    </source>
</evidence>
<dbReference type="InterPro" id="IPR001623">
    <property type="entry name" value="DnaJ_domain"/>
</dbReference>
<dbReference type="SUPFAM" id="SSF46565">
    <property type="entry name" value="Chaperone J-domain"/>
    <property type="match status" value="1"/>
</dbReference>
<dbReference type="RefSeq" id="WP_406786349.1">
    <property type="nucleotide sequence ID" value="NZ_JBJIAA010000003.1"/>
</dbReference>
<keyword evidence="5" id="KW-1185">Reference proteome</keyword>
<dbReference type="Gene3D" id="1.10.287.110">
    <property type="entry name" value="DnaJ domain"/>
    <property type="match status" value="1"/>
</dbReference>
<dbReference type="InterPro" id="IPR036869">
    <property type="entry name" value="J_dom_sf"/>
</dbReference>
<dbReference type="InterPro" id="IPR019734">
    <property type="entry name" value="TPR_rpt"/>
</dbReference>
<dbReference type="SUPFAM" id="SSF48452">
    <property type="entry name" value="TPR-like"/>
    <property type="match status" value="1"/>
</dbReference>
<dbReference type="InterPro" id="IPR050817">
    <property type="entry name" value="DjlA_DnaK_co-chaperone"/>
</dbReference>
<evidence type="ECO:0000256" key="1">
    <source>
        <dbReference type="ARBA" id="ARBA00022705"/>
    </source>
</evidence>
<name>A0ABW8TDE1_9CLOT</name>
<dbReference type="EMBL" id="JBJIAA010000003">
    <property type="protein sequence ID" value="MFL0249680.1"/>
    <property type="molecule type" value="Genomic_DNA"/>
</dbReference>